<evidence type="ECO:0000313" key="12">
    <source>
        <dbReference type="Proteomes" id="UP000305109"/>
    </source>
</evidence>
<comment type="caution">
    <text evidence="11">The sequence shown here is derived from an EMBL/GenBank/DDBJ whole genome shotgun (WGS) entry which is preliminary data.</text>
</comment>
<name>A0ABY2RME6_9NOCA</name>
<sequence>MSDRVRAWAFLATAITCEILATVFLGSTEQFSRPLPTIAVLLGYATSFACLAQALRSLPVSLAYALWSGIGTATVAVIGIAFLGEQASAAKFLGLALIIAGVVILNLRQPAPELGAKSGAPVASREE</sequence>
<dbReference type="SUPFAM" id="SSF103481">
    <property type="entry name" value="Multidrug resistance efflux transporter EmrE"/>
    <property type="match status" value="1"/>
</dbReference>
<keyword evidence="6 10" id="KW-1133">Transmembrane helix</keyword>
<evidence type="ECO:0000256" key="5">
    <source>
        <dbReference type="ARBA" id="ARBA00022692"/>
    </source>
</evidence>
<evidence type="ECO:0000256" key="1">
    <source>
        <dbReference type="ARBA" id="ARBA00004651"/>
    </source>
</evidence>
<comment type="similarity">
    <text evidence="2">Belongs to the drug/metabolite transporter (DMT) superfamily. Small multidrug resistance (SMR) (TC 2.A.7.1) family. Mmr subfamily.</text>
</comment>
<dbReference type="EMBL" id="SUMD01000005">
    <property type="protein sequence ID" value="TJZ77951.1"/>
    <property type="molecule type" value="Genomic_DNA"/>
</dbReference>
<comment type="subcellular location">
    <subcellularLocation>
        <location evidence="1 9">Cell membrane</location>
        <topology evidence="1 9">Multi-pass membrane protein</topology>
    </subcellularLocation>
</comment>
<evidence type="ECO:0000256" key="9">
    <source>
        <dbReference type="RuleBase" id="RU003942"/>
    </source>
</evidence>
<evidence type="ECO:0000256" key="8">
    <source>
        <dbReference type="ARBA" id="ARBA00023251"/>
    </source>
</evidence>
<dbReference type="Proteomes" id="UP000305109">
    <property type="component" value="Unassembled WGS sequence"/>
</dbReference>
<evidence type="ECO:0000256" key="3">
    <source>
        <dbReference type="ARBA" id="ARBA00022448"/>
    </source>
</evidence>
<feature type="transmembrane region" description="Helical" evidence="10">
    <location>
        <begin position="89"/>
        <end position="107"/>
    </location>
</feature>
<dbReference type="RefSeq" id="WP_136910171.1">
    <property type="nucleotide sequence ID" value="NZ_SUMD01000005.1"/>
</dbReference>
<feature type="transmembrane region" description="Helical" evidence="10">
    <location>
        <begin position="7"/>
        <end position="26"/>
    </location>
</feature>
<proteinExistence type="inferred from homology"/>
<reference evidence="11 12" key="1">
    <citation type="submission" date="2019-04" db="EMBL/GenBank/DDBJ databases">
        <title>Rhodococcus oryzae sp. nov., a novel actinomycete isolated from rhizosphere soil of rice (Oryza sativa L.).</title>
        <authorList>
            <person name="Li C."/>
        </authorList>
    </citation>
    <scope>NUCLEOTIDE SEQUENCE [LARGE SCALE GENOMIC DNA]</scope>
    <source>
        <strain evidence="11 12">NEAU-CX67</strain>
    </source>
</reference>
<evidence type="ECO:0000256" key="6">
    <source>
        <dbReference type="ARBA" id="ARBA00022989"/>
    </source>
</evidence>
<dbReference type="InterPro" id="IPR045324">
    <property type="entry name" value="Small_multidrug_res"/>
</dbReference>
<protein>
    <submittedName>
        <fullName evidence="11">Multidrug efflux SMR transporter</fullName>
    </submittedName>
</protein>
<evidence type="ECO:0000256" key="4">
    <source>
        <dbReference type="ARBA" id="ARBA00022475"/>
    </source>
</evidence>
<keyword evidence="8" id="KW-0046">Antibiotic resistance</keyword>
<evidence type="ECO:0000256" key="2">
    <source>
        <dbReference type="ARBA" id="ARBA00007822"/>
    </source>
</evidence>
<accession>A0ABY2RME6</accession>
<dbReference type="InterPro" id="IPR000390">
    <property type="entry name" value="Small_drug/metabolite_transptr"/>
</dbReference>
<organism evidence="11 12">
    <name type="scientific">Rhodococcus oryzae</name>
    <dbReference type="NCBI Taxonomy" id="2571143"/>
    <lineage>
        <taxon>Bacteria</taxon>
        <taxon>Bacillati</taxon>
        <taxon>Actinomycetota</taxon>
        <taxon>Actinomycetes</taxon>
        <taxon>Mycobacteriales</taxon>
        <taxon>Nocardiaceae</taxon>
        <taxon>Rhodococcus</taxon>
    </lineage>
</organism>
<dbReference type="Gene3D" id="1.10.3730.20">
    <property type="match status" value="1"/>
</dbReference>
<evidence type="ECO:0000256" key="7">
    <source>
        <dbReference type="ARBA" id="ARBA00023136"/>
    </source>
</evidence>
<gene>
    <name evidence="11" type="ORF">FCG67_12945</name>
</gene>
<evidence type="ECO:0000256" key="10">
    <source>
        <dbReference type="SAM" id="Phobius"/>
    </source>
</evidence>
<dbReference type="PANTHER" id="PTHR30561:SF1">
    <property type="entry name" value="MULTIDRUG TRANSPORTER EMRE"/>
    <property type="match status" value="1"/>
</dbReference>
<keyword evidence="4" id="KW-1003">Cell membrane</keyword>
<feature type="transmembrane region" description="Helical" evidence="10">
    <location>
        <begin position="38"/>
        <end position="55"/>
    </location>
</feature>
<keyword evidence="7 10" id="KW-0472">Membrane</keyword>
<keyword evidence="3" id="KW-0813">Transport</keyword>
<dbReference type="Pfam" id="PF00893">
    <property type="entry name" value="Multi_Drug_Res"/>
    <property type="match status" value="1"/>
</dbReference>
<keyword evidence="5 9" id="KW-0812">Transmembrane</keyword>
<feature type="transmembrane region" description="Helical" evidence="10">
    <location>
        <begin position="62"/>
        <end position="83"/>
    </location>
</feature>
<dbReference type="PANTHER" id="PTHR30561">
    <property type="entry name" value="SMR FAMILY PROTON-DEPENDENT DRUG EFFLUX TRANSPORTER SUGE"/>
    <property type="match status" value="1"/>
</dbReference>
<dbReference type="InterPro" id="IPR037185">
    <property type="entry name" value="EmrE-like"/>
</dbReference>
<keyword evidence="12" id="KW-1185">Reference proteome</keyword>
<evidence type="ECO:0000313" key="11">
    <source>
        <dbReference type="EMBL" id="TJZ77951.1"/>
    </source>
</evidence>